<protein>
    <recommendedName>
        <fullName evidence="4">Trafficking protein particle complex subunit 6B</fullName>
    </recommendedName>
</protein>
<evidence type="ECO:0000256" key="1">
    <source>
        <dbReference type="ARBA" id="ARBA00006218"/>
    </source>
</evidence>
<gene>
    <name evidence="2" type="ORF">DCAR_0934923</name>
</gene>
<keyword evidence="3" id="KW-1185">Reference proteome</keyword>
<dbReference type="InterPro" id="IPR007194">
    <property type="entry name" value="TRAPP_component"/>
</dbReference>
<dbReference type="GO" id="GO:0005802">
    <property type="term" value="C:trans-Golgi network"/>
    <property type="evidence" value="ECO:0007669"/>
    <property type="project" value="TreeGrafter"/>
</dbReference>
<sequence>MGKEVSESCLDILLIETVSSYTNGFYAGKPELVAQAVEAIGYQVGNQLCERYTMERSQFSDHLEAIKFICTDFWIKIFKKQIDTLRTDHKGTFVLRDNRFRWISRVSNSISEDSGATFPSTLPVNFAQSRKMHLYFPCGIIRGALSNLTIPCAVTADISSLPSCVSRLHLLDVSLAWSIVIRYKGLHILLCFRIKHKISQGMLEFKYNWTKVLGQLKLSVLTLSFDKTFL</sequence>
<dbReference type="FunFam" id="3.30.1380.20:FF:000008">
    <property type="entry name" value="trafficking protein particle complex subunit 6B"/>
    <property type="match status" value="1"/>
</dbReference>
<dbReference type="Proteomes" id="UP000077755">
    <property type="component" value="Chromosome 9"/>
</dbReference>
<dbReference type="GO" id="GO:0006888">
    <property type="term" value="P:endoplasmic reticulum to Golgi vesicle-mediated transport"/>
    <property type="evidence" value="ECO:0007669"/>
    <property type="project" value="TreeGrafter"/>
</dbReference>
<evidence type="ECO:0008006" key="4">
    <source>
        <dbReference type="Google" id="ProtNLM"/>
    </source>
</evidence>
<reference evidence="2" key="1">
    <citation type="journal article" date="2016" name="Nat. Genet.">
        <title>A high-quality carrot genome assembly provides new insights into carotenoid accumulation and asterid genome evolution.</title>
        <authorList>
            <person name="Iorizzo M."/>
            <person name="Ellison S."/>
            <person name="Senalik D."/>
            <person name="Zeng P."/>
            <person name="Satapoomin P."/>
            <person name="Huang J."/>
            <person name="Bowman M."/>
            <person name="Iovene M."/>
            <person name="Sanseverino W."/>
            <person name="Cavagnaro P."/>
            <person name="Yildiz M."/>
            <person name="Macko-Podgorni A."/>
            <person name="Moranska E."/>
            <person name="Grzebelus E."/>
            <person name="Grzebelus D."/>
            <person name="Ashrafi H."/>
            <person name="Zheng Z."/>
            <person name="Cheng S."/>
            <person name="Spooner D."/>
            <person name="Van Deynze A."/>
            <person name="Simon P."/>
        </authorList>
    </citation>
    <scope>NUCLEOTIDE SEQUENCE</scope>
    <source>
        <tissue evidence="2">Leaf</tissue>
    </source>
</reference>
<dbReference type="SUPFAM" id="SSF111126">
    <property type="entry name" value="Ligand-binding domain in the NO signalling and Golgi transport"/>
    <property type="match status" value="1"/>
</dbReference>
<comment type="similarity">
    <text evidence="1">Belongs to the TRAPP small subunits family. BET3 subfamily.</text>
</comment>
<dbReference type="InterPro" id="IPR037992">
    <property type="entry name" value="TRAPPC6/Trs33"/>
</dbReference>
<dbReference type="AlphaFoldDB" id="A0AAF0XWP7"/>
<dbReference type="GO" id="GO:0030008">
    <property type="term" value="C:TRAPP complex"/>
    <property type="evidence" value="ECO:0007669"/>
    <property type="project" value="TreeGrafter"/>
</dbReference>
<dbReference type="InterPro" id="IPR024096">
    <property type="entry name" value="NO_sig/Golgi_transp_ligand-bd"/>
</dbReference>
<evidence type="ECO:0000313" key="2">
    <source>
        <dbReference type="EMBL" id="WOH15385.1"/>
    </source>
</evidence>
<name>A0AAF0XWP7_DAUCS</name>
<dbReference type="CDD" id="cd14944">
    <property type="entry name" value="TRAPPC6A_Trs33"/>
    <property type="match status" value="1"/>
</dbReference>
<dbReference type="GO" id="GO:0005801">
    <property type="term" value="C:cis-Golgi network"/>
    <property type="evidence" value="ECO:0007669"/>
    <property type="project" value="TreeGrafter"/>
</dbReference>
<evidence type="ECO:0000313" key="3">
    <source>
        <dbReference type="Proteomes" id="UP000077755"/>
    </source>
</evidence>
<dbReference type="Pfam" id="PF04051">
    <property type="entry name" value="TRAPP"/>
    <property type="match status" value="1"/>
</dbReference>
<dbReference type="Gene3D" id="3.30.1380.20">
    <property type="entry name" value="Trafficking protein particle complex subunit 3"/>
    <property type="match status" value="1"/>
</dbReference>
<organism evidence="2 3">
    <name type="scientific">Daucus carota subsp. sativus</name>
    <name type="common">Carrot</name>
    <dbReference type="NCBI Taxonomy" id="79200"/>
    <lineage>
        <taxon>Eukaryota</taxon>
        <taxon>Viridiplantae</taxon>
        <taxon>Streptophyta</taxon>
        <taxon>Embryophyta</taxon>
        <taxon>Tracheophyta</taxon>
        <taxon>Spermatophyta</taxon>
        <taxon>Magnoliopsida</taxon>
        <taxon>eudicotyledons</taxon>
        <taxon>Gunneridae</taxon>
        <taxon>Pentapetalae</taxon>
        <taxon>asterids</taxon>
        <taxon>campanulids</taxon>
        <taxon>Apiales</taxon>
        <taxon>Apiaceae</taxon>
        <taxon>Apioideae</taxon>
        <taxon>Scandiceae</taxon>
        <taxon>Daucinae</taxon>
        <taxon>Daucus</taxon>
        <taxon>Daucus sect. Daucus</taxon>
    </lineage>
</organism>
<reference evidence="2" key="2">
    <citation type="submission" date="2022-03" db="EMBL/GenBank/DDBJ databases">
        <title>Draft title - Genomic analysis of global carrot germplasm unveils the trajectory of domestication and the origin of high carotenoid orange carrot.</title>
        <authorList>
            <person name="Iorizzo M."/>
            <person name="Ellison S."/>
            <person name="Senalik D."/>
            <person name="Macko-Podgorni A."/>
            <person name="Grzebelus D."/>
            <person name="Bostan H."/>
            <person name="Rolling W."/>
            <person name="Curaba J."/>
            <person name="Simon P."/>
        </authorList>
    </citation>
    <scope>NUCLEOTIDE SEQUENCE</scope>
    <source>
        <tissue evidence="2">Leaf</tissue>
    </source>
</reference>
<proteinExistence type="inferred from homology"/>
<dbReference type="PANTHER" id="PTHR12817">
    <property type="entry name" value="TRAFFICKING PROTEIN PARTICLE COMPLEX SUBUNIT 6B"/>
    <property type="match status" value="1"/>
</dbReference>
<dbReference type="EMBL" id="CP093351">
    <property type="protein sequence ID" value="WOH15385.1"/>
    <property type="molecule type" value="Genomic_DNA"/>
</dbReference>
<accession>A0AAF0XWP7</accession>
<dbReference type="PANTHER" id="PTHR12817:SF0">
    <property type="entry name" value="GEO08327P1"/>
    <property type="match status" value="1"/>
</dbReference>